<reference evidence="2 3" key="1">
    <citation type="journal article" date="2009" name="Mikrobiologiia">
        <title>[Phenanthren biodegradation and interaction of Pseudomonas putida BS3701 and Burkholderia sp.BS3702 in plant rhizosphere].</title>
        <authorList>
            <person name="Ovchinnikova A.A."/>
            <person name="Vetrova A.A."/>
            <person name="Filonov A.E."/>
            <person name="Boronin A.M."/>
        </authorList>
    </citation>
    <scope>NUCLEOTIDE SEQUENCE [LARGE SCALE GENOMIC DNA]</scope>
    <source>
        <strain evidence="2 3">BS3701</strain>
    </source>
</reference>
<protein>
    <submittedName>
        <fullName evidence="2">CoA transferase</fullName>
    </submittedName>
</protein>
<dbReference type="Gene3D" id="3.40.50.10540">
    <property type="entry name" value="Crotonobetainyl-coa:carnitine coa-transferase, domain 1"/>
    <property type="match status" value="1"/>
</dbReference>
<dbReference type="EMBL" id="CP059052">
    <property type="protein sequence ID" value="QLJ11900.1"/>
    <property type="molecule type" value="Genomic_DNA"/>
</dbReference>
<organism evidence="2 3">
    <name type="scientific">Pseudomonas putida</name>
    <name type="common">Arthrobacter siderocapsulatus</name>
    <dbReference type="NCBI Taxonomy" id="303"/>
    <lineage>
        <taxon>Bacteria</taxon>
        <taxon>Pseudomonadati</taxon>
        <taxon>Pseudomonadota</taxon>
        <taxon>Gammaproteobacteria</taxon>
        <taxon>Pseudomonadales</taxon>
        <taxon>Pseudomonadaceae</taxon>
        <taxon>Pseudomonas</taxon>
    </lineage>
</organism>
<dbReference type="PANTHER" id="PTHR48207:SF3">
    <property type="entry name" value="SUCCINATE--HYDROXYMETHYLGLUTARATE COA-TRANSFERASE"/>
    <property type="match status" value="1"/>
</dbReference>
<dbReference type="RefSeq" id="WP_047602674.1">
    <property type="nucleotide sequence ID" value="NZ_CP043576.1"/>
</dbReference>
<dbReference type="Proteomes" id="UP000510934">
    <property type="component" value="Chromosome"/>
</dbReference>
<evidence type="ECO:0000256" key="1">
    <source>
        <dbReference type="ARBA" id="ARBA00022679"/>
    </source>
</evidence>
<dbReference type="Pfam" id="PF02515">
    <property type="entry name" value="CoA_transf_3"/>
    <property type="match status" value="1"/>
</dbReference>
<gene>
    <name evidence="2" type="ORF">H0H12_15590</name>
</gene>
<dbReference type="InterPro" id="IPR050483">
    <property type="entry name" value="CoA-transferase_III_domain"/>
</dbReference>
<proteinExistence type="predicted"/>
<accession>A0A7D5ZX03</accession>
<dbReference type="PANTHER" id="PTHR48207">
    <property type="entry name" value="SUCCINATE--HYDROXYMETHYLGLUTARATE COA-TRANSFERASE"/>
    <property type="match status" value="1"/>
</dbReference>
<evidence type="ECO:0000313" key="2">
    <source>
        <dbReference type="EMBL" id="QLJ11900.1"/>
    </source>
</evidence>
<dbReference type="SUPFAM" id="SSF89796">
    <property type="entry name" value="CoA-transferase family III (CaiB/BaiF)"/>
    <property type="match status" value="1"/>
</dbReference>
<dbReference type="InterPro" id="IPR003673">
    <property type="entry name" value="CoA-Trfase_fam_III"/>
</dbReference>
<evidence type="ECO:0000313" key="3">
    <source>
        <dbReference type="Proteomes" id="UP000510934"/>
    </source>
</evidence>
<dbReference type="Gene3D" id="3.30.1540.10">
    <property type="entry name" value="formyl-coa transferase, domain 3"/>
    <property type="match status" value="1"/>
</dbReference>
<keyword evidence="1 2" id="KW-0808">Transferase</keyword>
<dbReference type="InterPro" id="IPR044855">
    <property type="entry name" value="CoA-Trfase_III_dom3_sf"/>
</dbReference>
<dbReference type="GO" id="GO:0008410">
    <property type="term" value="F:CoA-transferase activity"/>
    <property type="evidence" value="ECO:0007669"/>
    <property type="project" value="TreeGrafter"/>
</dbReference>
<name>A0A7D5ZX03_PSEPU</name>
<dbReference type="AlphaFoldDB" id="A0A7D5ZX03"/>
<dbReference type="InterPro" id="IPR023606">
    <property type="entry name" value="CoA-Trfase_III_dom_1_sf"/>
</dbReference>
<sequence length="396" mass="42930">MSLPLDGIKVVEMGQLIAGPFAAKILAEFGAEVIKIEPPVTGDPLRKWRLLHNGTSVWWAAQSRNKQSVTLDLRQAEAQDVVKRLMQDADILIENFRPGTLEKWGLGWDVLSGINPKLIMLRVSGYGQTGPYRDLPGFGVIGEAMGGLRHLSGEPGRTPVRVGVSMGDSLSALHGVIGVLLALRHREQNQGTGQQVDVALYESVFNMMESLIPEHSVFGTVREPAGSSLPGIAPTNAYRCQDGKYALIAGNGDSIFKRLMEKIDRHDLANDPELQQNDGRVRHVARLDAAISTWTAERPLDEVLAALKEANIPSGKIYDAADIAADPHYQARGMLVRSELDDGTPVTLPGIVPKLEATPGQLRSPAPRLGEHTDAVLGGLGIDAPTLEQWRQRGLI</sequence>